<evidence type="ECO:0000259" key="2">
    <source>
        <dbReference type="Pfam" id="PF01326"/>
    </source>
</evidence>
<reference evidence="4" key="1">
    <citation type="submission" date="2017-09" db="EMBL/GenBank/DDBJ databases">
        <title>Depth-based differentiation of microbial function through sediment-hosted aquifers and enrichment of novel symbionts in the deep terrestrial subsurface.</title>
        <authorList>
            <person name="Probst A.J."/>
            <person name="Ladd B."/>
            <person name="Jarett J.K."/>
            <person name="Geller-Mcgrath D.E."/>
            <person name="Sieber C.M.K."/>
            <person name="Emerson J.B."/>
            <person name="Anantharaman K."/>
            <person name="Thomas B.C."/>
            <person name="Malmstrom R."/>
            <person name="Stieglmeier M."/>
            <person name="Klingl A."/>
            <person name="Woyke T."/>
            <person name="Ryan C.M."/>
            <person name="Banfield J.F."/>
        </authorList>
    </citation>
    <scope>NUCLEOTIDE SEQUENCE [LARGE SCALE GENOMIC DNA]</scope>
</reference>
<comment type="caution">
    <text evidence="3">The sequence shown here is derived from an EMBL/GenBank/DDBJ whole genome shotgun (WGS) entry which is preliminary data.</text>
</comment>
<dbReference type="AlphaFoldDB" id="A0A2M7AY61"/>
<keyword evidence="1" id="KW-0175">Coiled coil</keyword>
<dbReference type="GO" id="GO:0016301">
    <property type="term" value="F:kinase activity"/>
    <property type="evidence" value="ECO:0007669"/>
    <property type="project" value="InterPro"/>
</dbReference>
<accession>A0A2M7AY61</accession>
<feature type="domain" description="Pyruvate phosphate dikinase AMP/ATP-binding" evidence="2">
    <location>
        <begin position="406"/>
        <end position="552"/>
    </location>
</feature>
<dbReference type="EMBL" id="PEVY01000002">
    <property type="protein sequence ID" value="PIU75574.1"/>
    <property type="molecule type" value="Genomic_DNA"/>
</dbReference>
<dbReference type="Proteomes" id="UP000228775">
    <property type="component" value="Unassembled WGS sequence"/>
</dbReference>
<protein>
    <recommendedName>
        <fullName evidence="2">Pyruvate phosphate dikinase AMP/ATP-binding domain-containing protein</fullName>
    </recommendedName>
</protein>
<dbReference type="SUPFAM" id="SSF56059">
    <property type="entry name" value="Glutathione synthetase ATP-binding domain-like"/>
    <property type="match status" value="1"/>
</dbReference>
<evidence type="ECO:0000313" key="4">
    <source>
        <dbReference type="Proteomes" id="UP000228775"/>
    </source>
</evidence>
<name>A0A2M7AY61_9BACT</name>
<feature type="coiled-coil region" evidence="1">
    <location>
        <begin position="463"/>
        <end position="490"/>
    </location>
</feature>
<sequence length="745" mass="83179">MWTHREFCILETMVRQVNIFGDDRHDEFMIVREDGQTQGIFKSWAVPVIPFLERGSIKALEVQWPQIDTETIGSWTEQCRKQPLRLAESLEQARLYSWLIDRELAKQYYTEPLSDDAPTAIRQLVNRLHLAFGLMNPFYHLEALVSDPSWIGITDTQASSHAGTLDIVPFFLPAAFRDYVVADTLNWNRLDWETIRGLTKRILISAKCSSQKRVLLNLAGIMGVPPEHIVFATNVLQFIPARVGGKKDDPIATLEALNQLEAVVCGYQQPQDPIGILGDMNARIRFYNWLPLVEGEVNFQGLNWTYASTCDTSSLLLQTLVEHPEVWQEGFADVFNGILLPQLRDLDATSAKGRFLLHLILEERRLRKGICDSVDRAWALNTLEAICSASGFGQVPNPTRTIYPHSLVGGKPHGLALAAYVLGEDSVLDGFVIPTTVVEYLLRRDNGSGVFSAILQLDQVSAVNQVRTLLSTLQEKVRETQDRFETIVEQYFKQFLEVERWAVRSSSFDEGNARGLHLTGLNVPRNEVLQKVVECIASYYSEKAVLFRVVTGRGSLPRFAVFLQPYLEGPGGVAEIRDSHYHVSCGSSADAVNSDIGEVHEYSCHLGDQFPDEIRPVVETLARLSEIYGDVQIEWAMTSGGLKIFQMERLISPDVPTASTLRQAGFTVAIGSVADMERTVAILQSSDALAGLVLGEINLDVFQGALFTLIAQCGNRIAEIRLSHPVSPSSHFANICRHFGIKLIP</sequence>
<evidence type="ECO:0000256" key="1">
    <source>
        <dbReference type="SAM" id="Coils"/>
    </source>
</evidence>
<dbReference type="GO" id="GO:0005524">
    <property type="term" value="F:ATP binding"/>
    <property type="evidence" value="ECO:0007669"/>
    <property type="project" value="InterPro"/>
</dbReference>
<dbReference type="Gene3D" id="3.30.1490.20">
    <property type="entry name" value="ATP-grasp fold, A domain"/>
    <property type="match status" value="1"/>
</dbReference>
<dbReference type="Pfam" id="PF01326">
    <property type="entry name" value="PPDK_N"/>
    <property type="match status" value="1"/>
</dbReference>
<organism evidence="3 4">
    <name type="scientific">Candidatus Portnoybacteria bacterium CG06_land_8_20_14_3_00_39_12</name>
    <dbReference type="NCBI Taxonomy" id="1974809"/>
    <lineage>
        <taxon>Bacteria</taxon>
        <taxon>Candidatus Portnoyibacteriota</taxon>
    </lineage>
</organism>
<proteinExistence type="predicted"/>
<dbReference type="InterPro" id="IPR013815">
    <property type="entry name" value="ATP_grasp_subdomain_1"/>
</dbReference>
<dbReference type="InterPro" id="IPR002192">
    <property type="entry name" value="PPDK_AMP/ATP-bd"/>
</dbReference>
<evidence type="ECO:0000313" key="3">
    <source>
        <dbReference type="EMBL" id="PIU75574.1"/>
    </source>
</evidence>
<gene>
    <name evidence="3" type="ORF">COS76_00130</name>
</gene>